<evidence type="ECO:0000259" key="17">
    <source>
        <dbReference type="Pfam" id="PF07732"/>
    </source>
</evidence>
<comment type="similarity">
    <text evidence="4">Belongs to the multicopper oxidase family.</text>
</comment>
<evidence type="ECO:0000256" key="3">
    <source>
        <dbReference type="ARBA" id="ARBA00004613"/>
    </source>
</evidence>
<dbReference type="Pfam" id="PF07731">
    <property type="entry name" value="Cu-oxidase_2"/>
    <property type="match status" value="1"/>
</dbReference>
<feature type="domain" description="Plastocyanin-like" evidence="15">
    <location>
        <begin position="164"/>
        <end position="307"/>
    </location>
</feature>
<organism evidence="18 19">
    <name type="scientific">Gymnopus androsaceus JB14</name>
    <dbReference type="NCBI Taxonomy" id="1447944"/>
    <lineage>
        <taxon>Eukaryota</taxon>
        <taxon>Fungi</taxon>
        <taxon>Dikarya</taxon>
        <taxon>Basidiomycota</taxon>
        <taxon>Agaricomycotina</taxon>
        <taxon>Agaricomycetes</taxon>
        <taxon>Agaricomycetidae</taxon>
        <taxon>Agaricales</taxon>
        <taxon>Marasmiineae</taxon>
        <taxon>Omphalotaceae</taxon>
        <taxon>Gymnopus</taxon>
    </lineage>
</organism>
<dbReference type="InterPro" id="IPR033138">
    <property type="entry name" value="Cu_oxidase_CS"/>
</dbReference>
<dbReference type="Gene3D" id="2.60.40.420">
    <property type="entry name" value="Cupredoxins - blue copper proteins"/>
    <property type="match status" value="3"/>
</dbReference>
<dbReference type="PANTHER" id="PTHR11709:SF511">
    <property type="entry name" value="LACCASE"/>
    <property type="match status" value="1"/>
</dbReference>
<comment type="subcellular location">
    <subcellularLocation>
        <location evidence="3">Secreted</location>
    </subcellularLocation>
</comment>
<evidence type="ECO:0000313" key="19">
    <source>
        <dbReference type="Proteomes" id="UP000799118"/>
    </source>
</evidence>
<evidence type="ECO:0000259" key="16">
    <source>
        <dbReference type="Pfam" id="PF07731"/>
    </source>
</evidence>
<dbReference type="CDD" id="cd13856">
    <property type="entry name" value="CuRO_1_Tv-LCC_like"/>
    <property type="match status" value="1"/>
</dbReference>
<dbReference type="Proteomes" id="UP000799118">
    <property type="component" value="Unassembled WGS sequence"/>
</dbReference>
<dbReference type="AlphaFoldDB" id="A0A6A4HLX1"/>
<keyword evidence="14" id="KW-0732">Signal</keyword>
<feature type="domain" description="Plastocyanin-like" evidence="16">
    <location>
        <begin position="372"/>
        <end position="496"/>
    </location>
</feature>
<evidence type="ECO:0000313" key="18">
    <source>
        <dbReference type="EMBL" id="KAE9399013.1"/>
    </source>
</evidence>
<comment type="cofactor">
    <cofactor evidence="2">
        <name>Cu cation</name>
        <dbReference type="ChEBI" id="CHEBI:23378"/>
    </cofactor>
</comment>
<evidence type="ECO:0000256" key="5">
    <source>
        <dbReference type="ARBA" id="ARBA00012297"/>
    </source>
</evidence>
<protein>
    <recommendedName>
        <fullName evidence="5">laccase</fullName>
        <ecNumber evidence="5">1.10.3.2</ecNumber>
    </recommendedName>
</protein>
<evidence type="ECO:0000256" key="13">
    <source>
        <dbReference type="ARBA" id="ARBA00023185"/>
    </source>
</evidence>
<evidence type="ECO:0000256" key="14">
    <source>
        <dbReference type="SAM" id="SignalP"/>
    </source>
</evidence>
<keyword evidence="8" id="KW-0677">Repeat</keyword>
<keyword evidence="13" id="KW-0439">Lignin degradation</keyword>
<dbReference type="InterPro" id="IPR008972">
    <property type="entry name" value="Cupredoxin"/>
</dbReference>
<dbReference type="EC" id="1.10.3.2" evidence="5"/>
<feature type="domain" description="Plastocyanin-like" evidence="17">
    <location>
        <begin position="32"/>
        <end position="150"/>
    </location>
</feature>
<dbReference type="EMBL" id="ML769474">
    <property type="protein sequence ID" value="KAE9399013.1"/>
    <property type="molecule type" value="Genomic_DNA"/>
</dbReference>
<proteinExistence type="inferred from homology"/>
<dbReference type="PANTHER" id="PTHR11709">
    <property type="entry name" value="MULTI-COPPER OXIDASE"/>
    <property type="match status" value="1"/>
</dbReference>
<dbReference type="InterPro" id="IPR045087">
    <property type="entry name" value="Cu-oxidase_fam"/>
</dbReference>
<evidence type="ECO:0000259" key="15">
    <source>
        <dbReference type="Pfam" id="PF00394"/>
    </source>
</evidence>
<feature type="signal peptide" evidence="14">
    <location>
        <begin position="1"/>
        <end position="21"/>
    </location>
</feature>
<dbReference type="InterPro" id="IPR001117">
    <property type="entry name" value="Cu-oxidase_2nd"/>
</dbReference>
<dbReference type="SUPFAM" id="SSF49503">
    <property type="entry name" value="Cupredoxins"/>
    <property type="match status" value="3"/>
</dbReference>
<dbReference type="InterPro" id="IPR011706">
    <property type="entry name" value="Cu-oxidase_C"/>
</dbReference>
<reference evidence="18" key="1">
    <citation type="journal article" date="2019" name="Environ. Microbiol.">
        <title>Fungal ecological strategies reflected in gene transcription - a case study of two litter decomposers.</title>
        <authorList>
            <person name="Barbi F."/>
            <person name="Kohler A."/>
            <person name="Barry K."/>
            <person name="Baskaran P."/>
            <person name="Daum C."/>
            <person name="Fauchery L."/>
            <person name="Ihrmark K."/>
            <person name="Kuo A."/>
            <person name="LaButti K."/>
            <person name="Lipzen A."/>
            <person name="Morin E."/>
            <person name="Grigoriev I.V."/>
            <person name="Henrissat B."/>
            <person name="Lindahl B."/>
            <person name="Martin F."/>
        </authorList>
    </citation>
    <scope>NUCLEOTIDE SEQUENCE</scope>
    <source>
        <strain evidence="18">JB14</strain>
    </source>
</reference>
<dbReference type="Pfam" id="PF00394">
    <property type="entry name" value="Cu-oxidase"/>
    <property type="match status" value="1"/>
</dbReference>
<gene>
    <name evidence="18" type="ORF">BT96DRAFT_1019766</name>
</gene>
<keyword evidence="6" id="KW-0964">Secreted</keyword>
<keyword evidence="10" id="KW-0186">Copper</keyword>
<accession>A0A6A4HLX1</accession>
<evidence type="ECO:0000256" key="10">
    <source>
        <dbReference type="ARBA" id="ARBA00023008"/>
    </source>
</evidence>
<sequence>MAPFPLIGLGLLASLPLLVTAAIGPVADLNIVNSKISPDGYTRSAVLAGGVFPGPLITGNKGDTFQINVINDLTDDTMLKSTSIHWHGLFQKGSNWADGPAFVNQCPIAPGNSFLYEFTVPDQAGTFWYHSHLSTQYCDGLRGPFVVYDSDDPYIAMYDVDDDSTVITLADWYHPTAPELALVPPPPIYNATLINGLGRELGGPSTDLTVITVKKGLRYRFRVIAISCQLNFNFSIDGHDLTIIETDGEYTEPLTVDSIQVFAGQRFSVVVSMTLPINNYAIRANPNEGNTGFEGGINMAILRYAGAAEEDPDWHEIANDNPKPFYEQDLHALIDPAAPGEAYIEGADVSLNMILGLDPTTFLFTINGHSWVPPTVPVLLQILSGTYKAAELMPAGSIYPLPLNKSIQLTFSPGTAAAAGGPHPFHLHGHSFSVVRSASSDTYNFENPVRRDVVSTGLIGDNVTIRFMTDNSGPWFLHCHIDWHLDTGFAVVLAEDAPGTKAANNVPDTWDQLCPIYNSLTDEQKGGITSS</sequence>
<dbReference type="GO" id="GO:0005576">
    <property type="term" value="C:extracellular region"/>
    <property type="evidence" value="ECO:0007669"/>
    <property type="project" value="UniProtKB-SubCell"/>
</dbReference>
<evidence type="ECO:0000256" key="12">
    <source>
        <dbReference type="ARBA" id="ARBA00023180"/>
    </source>
</evidence>
<dbReference type="FunFam" id="2.60.40.420:FF:000112">
    <property type="entry name" value="Laccase B"/>
    <property type="match status" value="1"/>
</dbReference>
<evidence type="ECO:0000256" key="7">
    <source>
        <dbReference type="ARBA" id="ARBA00022723"/>
    </source>
</evidence>
<evidence type="ECO:0000256" key="4">
    <source>
        <dbReference type="ARBA" id="ARBA00010609"/>
    </source>
</evidence>
<evidence type="ECO:0000256" key="8">
    <source>
        <dbReference type="ARBA" id="ARBA00022737"/>
    </source>
</evidence>
<dbReference type="InterPro" id="IPR011707">
    <property type="entry name" value="Cu-oxidase-like_N"/>
</dbReference>
<keyword evidence="9" id="KW-0560">Oxidoreductase</keyword>
<keyword evidence="19" id="KW-1185">Reference proteome</keyword>
<dbReference type="CDD" id="cd13903">
    <property type="entry name" value="CuRO_3_Tv-LCC_like"/>
    <property type="match status" value="1"/>
</dbReference>
<evidence type="ECO:0000256" key="1">
    <source>
        <dbReference type="ARBA" id="ARBA00000349"/>
    </source>
</evidence>
<dbReference type="FunFam" id="2.60.40.420:FF:000045">
    <property type="entry name" value="Laccase 2"/>
    <property type="match status" value="1"/>
</dbReference>
<evidence type="ECO:0000256" key="6">
    <source>
        <dbReference type="ARBA" id="ARBA00022525"/>
    </source>
</evidence>
<evidence type="ECO:0000256" key="2">
    <source>
        <dbReference type="ARBA" id="ARBA00001935"/>
    </source>
</evidence>
<dbReference type="PROSITE" id="PS00079">
    <property type="entry name" value="MULTICOPPER_OXIDASE1"/>
    <property type="match status" value="1"/>
</dbReference>
<dbReference type="GO" id="GO:0052716">
    <property type="term" value="F:hydroquinone:oxygen oxidoreductase activity"/>
    <property type="evidence" value="ECO:0007669"/>
    <property type="project" value="UniProtKB-EC"/>
</dbReference>
<evidence type="ECO:0000256" key="9">
    <source>
        <dbReference type="ARBA" id="ARBA00023002"/>
    </source>
</evidence>
<keyword evidence="12" id="KW-0325">Glycoprotein</keyword>
<dbReference type="GO" id="GO:0046274">
    <property type="term" value="P:lignin catabolic process"/>
    <property type="evidence" value="ECO:0007669"/>
    <property type="project" value="UniProtKB-KW"/>
</dbReference>
<dbReference type="FunFam" id="2.60.40.420:FF:000125">
    <property type="entry name" value="Laccase 2"/>
    <property type="match status" value="1"/>
</dbReference>
<keyword evidence="7" id="KW-0479">Metal-binding</keyword>
<dbReference type="OrthoDB" id="2121828at2759"/>
<comment type="catalytic activity">
    <reaction evidence="1">
        <text>4 hydroquinone + O2 = 4 benzosemiquinone + 2 H2O</text>
        <dbReference type="Rhea" id="RHEA:11276"/>
        <dbReference type="ChEBI" id="CHEBI:15377"/>
        <dbReference type="ChEBI" id="CHEBI:15379"/>
        <dbReference type="ChEBI" id="CHEBI:17594"/>
        <dbReference type="ChEBI" id="CHEBI:17977"/>
        <dbReference type="EC" id="1.10.3.2"/>
    </reaction>
</comment>
<keyword evidence="11" id="KW-1015">Disulfide bond</keyword>
<evidence type="ECO:0000256" key="11">
    <source>
        <dbReference type="ARBA" id="ARBA00023157"/>
    </source>
</evidence>
<dbReference type="Pfam" id="PF07732">
    <property type="entry name" value="Cu-oxidase_3"/>
    <property type="match status" value="1"/>
</dbReference>
<feature type="chain" id="PRO_5025415197" description="laccase" evidence="14">
    <location>
        <begin position="22"/>
        <end position="531"/>
    </location>
</feature>
<dbReference type="GO" id="GO:0005507">
    <property type="term" value="F:copper ion binding"/>
    <property type="evidence" value="ECO:0007669"/>
    <property type="project" value="InterPro"/>
</dbReference>
<name>A0A6A4HLX1_9AGAR</name>